<keyword evidence="2" id="KW-1003">Cell membrane</keyword>
<comment type="subcellular location">
    <subcellularLocation>
        <location evidence="1">Cell membrane</location>
        <topology evidence="1">Multi-pass membrane protein</topology>
    </subcellularLocation>
</comment>
<evidence type="ECO:0000256" key="4">
    <source>
        <dbReference type="ARBA" id="ARBA00022989"/>
    </source>
</evidence>
<gene>
    <name evidence="8" type="ORF">QE383_002583</name>
</gene>
<name>A0AAW8GDM2_9GAMM</name>
<evidence type="ECO:0000259" key="7">
    <source>
        <dbReference type="Pfam" id="PF06271"/>
    </source>
</evidence>
<proteinExistence type="predicted"/>
<feature type="transmembrane region" description="Helical" evidence="6">
    <location>
        <begin position="121"/>
        <end position="143"/>
    </location>
</feature>
<protein>
    <submittedName>
        <fullName evidence="8">RDD family membrane protein YckC</fullName>
    </submittedName>
</protein>
<accession>A0AAW8GDM2</accession>
<evidence type="ECO:0000313" key="8">
    <source>
        <dbReference type="EMBL" id="MDQ1120275.1"/>
    </source>
</evidence>
<feature type="transmembrane region" description="Helical" evidence="6">
    <location>
        <begin position="68"/>
        <end position="89"/>
    </location>
</feature>
<keyword evidence="3 6" id="KW-0812">Transmembrane</keyword>
<keyword evidence="4 6" id="KW-1133">Transmembrane helix</keyword>
<keyword evidence="5 6" id="KW-0472">Membrane</keyword>
<comment type="caution">
    <text evidence="8">The sequence shown here is derived from an EMBL/GenBank/DDBJ whole genome shotgun (WGS) entry which is preliminary data.</text>
</comment>
<dbReference type="GO" id="GO:0005886">
    <property type="term" value="C:plasma membrane"/>
    <property type="evidence" value="ECO:0007669"/>
    <property type="project" value="UniProtKB-SubCell"/>
</dbReference>
<reference evidence="8" key="1">
    <citation type="submission" date="2023-07" db="EMBL/GenBank/DDBJ databases">
        <title>Functional and genomic diversity of the sorghum phyllosphere microbiome.</title>
        <authorList>
            <person name="Shade A."/>
        </authorList>
    </citation>
    <scope>NUCLEOTIDE SEQUENCE</scope>
    <source>
        <strain evidence="8">SORGH_AS_0908</strain>
    </source>
</reference>
<dbReference type="PANTHER" id="PTHR36115">
    <property type="entry name" value="PROLINE-RICH ANTIGEN HOMOLOG-RELATED"/>
    <property type="match status" value="1"/>
</dbReference>
<dbReference type="PANTHER" id="PTHR36115:SF10">
    <property type="entry name" value="RDD DOMAIN-CONTAINING PROTEIN"/>
    <property type="match status" value="1"/>
</dbReference>
<evidence type="ECO:0000256" key="6">
    <source>
        <dbReference type="SAM" id="Phobius"/>
    </source>
</evidence>
<evidence type="ECO:0000256" key="2">
    <source>
        <dbReference type="ARBA" id="ARBA00022475"/>
    </source>
</evidence>
<dbReference type="Pfam" id="PF06271">
    <property type="entry name" value="RDD"/>
    <property type="match status" value="1"/>
</dbReference>
<dbReference type="InterPro" id="IPR051791">
    <property type="entry name" value="Pra-immunoreactive"/>
</dbReference>
<dbReference type="EMBL" id="JAUTBB010000001">
    <property type="protein sequence ID" value="MDQ1120275.1"/>
    <property type="molecule type" value="Genomic_DNA"/>
</dbReference>
<feature type="transmembrane region" description="Helical" evidence="6">
    <location>
        <begin position="35"/>
        <end position="56"/>
    </location>
</feature>
<feature type="domain" description="RDD" evidence="7">
    <location>
        <begin position="22"/>
        <end position="156"/>
    </location>
</feature>
<organism evidence="8 9">
    <name type="scientific">Pseudoxanthomonas winnipegensis</name>
    <dbReference type="NCBI Taxonomy" id="2480810"/>
    <lineage>
        <taxon>Bacteria</taxon>
        <taxon>Pseudomonadati</taxon>
        <taxon>Pseudomonadota</taxon>
        <taxon>Gammaproteobacteria</taxon>
        <taxon>Lysobacterales</taxon>
        <taxon>Lysobacteraceae</taxon>
        <taxon>Pseudoxanthomonas</taxon>
    </lineage>
</organism>
<dbReference type="AlphaFoldDB" id="A0AAW8GDM2"/>
<sequence length="172" mass="19064">MLAAMSAEPDAAPLALPAPRRAYVGRRLLALFYDAWPALALWFAVSAAFTAGYTYLGHHAARQNIAPFSALQWLLWLCCWLVTGLYATLSWRRGGQTLGMRPWKIAVAGASAARPSWTALWLRYGVGTLSLLCGGLGFWWAWIDRERLTWHDRASGTRVVRLGVSGEARSEE</sequence>
<evidence type="ECO:0000313" key="9">
    <source>
        <dbReference type="Proteomes" id="UP001234354"/>
    </source>
</evidence>
<dbReference type="InterPro" id="IPR010432">
    <property type="entry name" value="RDD"/>
</dbReference>
<dbReference type="Proteomes" id="UP001234354">
    <property type="component" value="Unassembled WGS sequence"/>
</dbReference>
<evidence type="ECO:0000256" key="3">
    <source>
        <dbReference type="ARBA" id="ARBA00022692"/>
    </source>
</evidence>
<evidence type="ECO:0000256" key="1">
    <source>
        <dbReference type="ARBA" id="ARBA00004651"/>
    </source>
</evidence>
<evidence type="ECO:0000256" key="5">
    <source>
        <dbReference type="ARBA" id="ARBA00023136"/>
    </source>
</evidence>